<comment type="catalytic activity">
    <reaction evidence="1">
        <text>[protein]-peptidylproline (omega=180) = [protein]-peptidylproline (omega=0)</text>
        <dbReference type="Rhea" id="RHEA:16237"/>
        <dbReference type="Rhea" id="RHEA-COMP:10747"/>
        <dbReference type="Rhea" id="RHEA-COMP:10748"/>
        <dbReference type="ChEBI" id="CHEBI:83833"/>
        <dbReference type="ChEBI" id="CHEBI:83834"/>
        <dbReference type="EC" id="5.2.1.8"/>
    </reaction>
</comment>
<dbReference type="InterPro" id="IPR020892">
    <property type="entry name" value="Cyclophilin-type_PPIase_CS"/>
</dbReference>
<feature type="compositionally biased region" description="Acidic residues" evidence="10">
    <location>
        <begin position="841"/>
        <end position="887"/>
    </location>
</feature>
<feature type="region of interest" description="Disordered" evidence="10">
    <location>
        <begin position="507"/>
        <end position="531"/>
    </location>
</feature>
<evidence type="ECO:0000256" key="2">
    <source>
        <dbReference type="ARBA" id="ARBA00002388"/>
    </source>
</evidence>
<evidence type="ECO:0000256" key="10">
    <source>
        <dbReference type="SAM" id="MobiDB-lite"/>
    </source>
</evidence>
<dbReference type="Proteomes" id="UP000012338">
    <property type="component" value="Unassembled WGS sequence"/>
</dbReference>
<evidence type="ECO:0000256" key="7">
    <source>
        <dbReference type="ARBA" id="ARBA00038512"/>
    </source>
</evidence>
<dbReference type="InterPro" id="IPR007991">
    <property type="entry name" value="RNA_pol_I_trans_ini_fac_RRN3"/>
</dbReference>
<dbReference type="FunFam" id="2.40.100.10:FF:000035">
    <property type="entry name" value="Peptidyl-prolyl cis-trans isomerase"/>
    <property type="match status" value="1"/>
</dbReference>
<dbReference type="GO" id="GO:0005634">
    <property type="term" value="C:nucleus"/>
    <property type="evidence" value="ECO:0007669"/>
    <property type="project" value="TreeGrafter"/>
</dbReference>
<evidence type="ECO:0000256" key="3">
    <source>
        <dbReference type="ARBA" id="ARBA00010098"/>
    </source>
</evidence>
<dbReference type="GO" id="GO:0006361">
    <property type="term" value="P:transcription initiation at RNA polymerase I promoter"/>
    <property type="evidence" value="ECO:0007669"/>
    <property type="project" value="InterPro"/>
</dbReference>
<dbReference type="GO" id="GO:0001181">
    <property type="term" value="F:RNA polymerase I general transcription initiation factor activity"/>
    <property type="evidence" value="ECO:0007669"/>
    <property type="project" value="InterPro"/>
</dbReference>
<dbReference type="PANTHER" id="PTHR12790">
    <property type="entry name" value="TRANSCRIPTION INITIATION FACTOR IA RRN3"/>
    <property type="match status" value="1"/>
</dbReference>
<evidence type="ECO:0000256" key="4">
    <source>
        <dbReference type="ARBA" id="ARBA00013194"/>
    </source>
</evidence>
<organism evidence="12 13">
    <name type="scientific">Cochliobolus heterostrophus (strain C4 / ATCC 48331 / race T)</name>
    <name type="common">Southern corn leaf blight fungus</name>
    <name type="synonym">Bipolaris maydis</name>
    <dbReference type="NCBI Taxonomy" id="665024"/>
    <lineage>
        <taxon>Eukaryota</taxon>
        <taxon>Fungi</taxon>
        <taxon>Dikarya</taxon>
        <taxon>Ascomycota</taxon>
        <taxon>Pezizomycotina</taxon>
        <taxon>Dothideomycetes</taxon>
        <taxon>Pleosporomycetidae</taxon>
        <taxon>Pleosporales</taxon>
        <taxon>Pleosporineae</taxon>
        <taxon>Pleosporaceae</taxon>
        <taxon>Bipolaris</taxon>
    </lineage>
</organism>
<feature type="domain" description="PPIase cyclophilin-type" evidence="11">
    <location>
        <begin position="12"/>
        <end position="180"/>
    </location>
</feature>
<dbReference type="GO" id="GO:0006457">
    <property type="term" value="P:protein folding"/>
    <property type="evidence" value="ECO:0007669"/>
    <property type="project" value="InterPro"/>
</dbReference>
<evidence type="ECO:0000256" key="8">
    <source>
        <dbReference type="ARBA" id="ARBA00040924"/>
    </source>
</evidence>
<dbReference type="Pfam" id="PF00160">
    <property type="entry name" value="Pro_isomerase"/>
    <property type="match status" value="1"/>
</dbReference>
<dbReference type="EMBL" id="KB733449">
    <property type="protein sequence ID" value="ENI07707.1"/>
    <property type="molecule type" value="Genomic_DNA"/>
</dbReference>
<evidence type="ECO:0000313" key="12">
    <source>
        <dbReference type="EMBL" id="ENI07707.1"/>
    </source>
</evidence>
<evidence type="ECO:0000259" key="11">
    <source>
        <dbReference type="PROSITE" id="PS50072"/>
    </source>
</evidence>
<feature type="compositionally biased region" description="Acidic residues" evidence="10">
    <location>
        <begin position="894"/>
        <end position="904"/>
    </location>
</feature>
<dbReference type="Gene3D" id="2.40.100.10">
    <property type="entry name" value="Cyclophilin-like"/>
    <property type="match status" value="1"/>
</dbReference>
<reference evidence="13" key="2">
    <citation type="journal article" date="2013" name="PLoS Genet.">
        <title>Comparative genome structure, secondary metabolite, and effector coding capacity across Cochliobolus pathogens.</title>
        <authorList>
            <person name="Condon B.J."/>
            <person name="Leng Y."/>
            <person name="Wu D."/>
            <person name="Bushley K.E."/>
            <person name="Ohm R.A."/>
            <person name="Otillar R."/>
            <person name="Martin J."/>
            <person name="Schackwitz W."/>
            <person name="Grimwood J."/>
            <person name="MohdZainudin N."/>
            <person name="Xue C."/>
            <person name="Wang R."/>
            <person name="Manning V.A."/>
            <person name="Dhillon B."/>
            <person name="Tu Z.J."/>
            <person name="Steffenson B.J."/>
            <person name="Salamov A."/>
            <person name="Sun H."/>
            <person name="Lowry S."/>
            <person name="LaButti K."/>
            <person name="Han J."/>
            <person name="Copeland A."/>
            <person name="Lindquist E."/>
            <person name="Barry K."/>
            <person name="Schmutz J."/>
            <person name="Baker S.E."/>
            <person name="Ciuffetti L.M."/>
            <person name="Grigoriev I.V."/>
            <person name="Zhong S."/>
            <person name="Turgeon B.G."/>
        </authorList>
    </citation>
    <scope>NUCLEOTIDE SEQUENCE [LARGE SCALE GENOMIC DNA]</scope>
    <source>
        <strain evidence="13">C4 / ATCC 48331 / race T</strain>
    </source>
</reference>
<dbReference type="PANTHER" id="PTHR12790:SF0">
    <property type="entry name" value="RNA POLYMERASE I-SPECIFIC TRANSCRIPTION INITIATION FACTOR RRN3-RELATED"/>
    <property type="match status" value="1"/>
</dbReference>
<dbReference type="GO" id="GO:0003755">
    <property type="term" value="F:peptidyl-prolyl cis-trans isomerase activity"/>
    <property type="evidence" value="ECO:0007669"/>
    <property type="project" value="UniProtKB-KW"/>
</dbReference>
<evidence type="ECO:0000256" key="6">
    <source>
        <dbReference type="ARBA" id="ARBA00023235"/>
    </source>
</evidence>
<reference evidence="12 13" key="1">
    <citation type="journal article" date="2012" name="PLoS Pathog.">
        <title>Diverse lifestyles and strategies of plant pathogenesis encoded in the genomes of eighteen Dothideomycetes fungi.</title>
        <authorList>
            <person name="Ohm R.A."/>
            <person name="Feau N."/>
            <person name="Henrissat B."/>
            <person name="Schoch C.L."/>
            <person name="Horwitz B.A."/>
            <person name="Barry K.W."/>
            <person name="Condon B.J."/>
            <person name="Copeland A.C."/>
            <person name="Dhillon B."/>
            <person name="Glaser F."/>
            <person name="Hesse C.N."/>
            <person name="Kosti I."/>
            <person name="LaButti K."/>
            <person name="Lindquist E.A."/>
            <person name="Lucas S."/>
            <person name="Salamov A.A."/>
            <person name="Bradshaw R.E."/>
            <person name="Ciuffetti L."/>
            <person name="Hamelin R.C."/>
            <person name="Kema G.H.J."/>
            <person name="Lawrence C."/>
            <person name="Scott J.A."/>
            <person name="Spatafora J.W."/>
            <person name="Turgeon B.G."/>
            <person name="de Wit P.J.G.M."/>
            <person name="Zhong S."/>
            <person name="Goodwin S.B."/>
            <person name="Grigoriev I.V."/>
        </authorList>
    </citation>
    <scope>NUCLEOTIDE SEQUENCE [LARGE SCALE GENOMIC DNA]</scope>
    <source>
        <strain evidence="13">C4 / ATCC 48331 / race T</strain>
    </source>
</reference>
<dbReference type="PROSITE" id="PS00170">
    <property type="entry name" value="CSA_PPIASE_1"/>
    <property type="match status" value="1"/>
</dbReference>
<dbReference type="PRINTS" id="PR00153">
    <property type="entry name" value="CSAPPISMRASE"/>
</dbReference>
<gene>
    <name evidence="12" type="ORF">COCC4DRAFT_79726</name>
</gene>
<sequence length="904" mass="101988">MADPTEPNPVVFFDITLGGEKLGRIKMELFKNVVPKTAENFRQFCTGETKNNRGQPQGYKGCKFHRVIKGFMIQGGDFINGNGTGSRTIYGTEKFADENFTLQHDKPGLLSMANSGPNTNGCQFFIITAKNGTPHLNGKHVVFGNVVEGMDVVTKIENTRTLANPEGKPVQDIVIAQCGEIISGSAHAKYTRAGYTVFCSNVKACASRFVVAMVSLASNPRSPLVVTPGTGGSLKRKQFDHSSDAESTIPGQLKKRRVTFHPEVDVHVLREYNEKSAELVGEEVRRAMEKHATGDKAAYDGLRALFREAPTSANAPSSQLLQKYLVALTGHTPQLDHNCKGLVHAVIDCSWVARNEDFVRSYRNFLRSLLSVQSGYVSTVLQMLVDMFLDLPSVNARQHDDPPIQRVRLLARVHETLVLILRYTPMVSSYLAPIIASTFPFSNESAKKHAEYIRNIYQVTEYAPEIRGEVLTLVTDKLCKIDAQMQMDMEDIDDDLEERLVGDAIHNEEDDDDMSDDGSVSSHESLEPEEQRLKDIKDTMLKLDTVMDVQFAYYDSIFEKGDLLEMDRTYQSLIAQFQSIIIPTYRSRHTQFILFHFSQLSTDFMERFVDTCSHLAIDSNRPPLLRASACAYLASYIARGAHVPGFVVRNVFDLLCSQLERLRMLHEPKCTGPDLRRYGTYYAIAQALLYAFCFRWRDLIVTPDGSLPTDADIMYHEGDFEWHRSTLEIVRRNIFCKLNPLRICAPDIVKQFGRIAKHLRFTYVDTLVETNKRVRLARSLASSYLTGIGGRETALTGKKGEEAFLMDAYFPFDPYVLPRSKRWVEHDYVQWRPVPGMPVEKDEDDEDEDEEEDDDDDDEEDEEGDDEDDSTSDQDEEEEDDDSDDEVGGAHADDPDDDSTEASV</sequence>
<feature type="region of interest" description="Disordered" evidence="10">
    <location>
        <begin position="227"/>
        <end position="247"/>
    </location>
</feature>
<evidence type="ECO:0000256" key="1">
    <source>
        <dbReference type="ARBA" id="ARBA00000971"/>
    </source>
</evidence>
<dbReference type="Pfam" id="PF05327">
    <property type="entry name" value="RRN3"/>
    <property type="match status" value="1"/>
</dbReference>
<keyword evidence="6" id="KW-0413">Isomerase</keyword>
<dbReference type="AlphaFoldDB" id="N4XRE4"/>
<dbReference type="InterPro" id="IPR002130">
    <property type="entry name" value="Cyclophilin-type_PPIase_dom"/>
</dbReference>
<dbReference type="CDD" id="cd01926">
    <property type="entry name" value="cyclophilin_ABH_like"/>
    <property type="match status" value="1"/>
</dbReference>
<proteinExistence type="inferred from homology"/>
<comment type="similarity">
    <text evidence="7">Belongs to the cyclophilin-type PPIase family. PPIase H subfamily.</text>
</comment>
<name>N4XRE4_COCH4</name>
<accession>N4XRE4</accession>
<dbReference type="OrthoDB" id="26970at2759"/>
<evidence type="ECO:0000256" key="9">
    <source>
        <dbReference type="ARBA" id="ARBA00041924"/>
    </source>
</evidence>
<comment type="function">
    <text evidence="2">PPIases accelerate the folding of proteins. It catalyzes the cis-trans isomerization of proline imidic peptide bonds in oligopeptides.</text>
</comment>
<dbReference type="HOGENOM" id="CLU_010579_1_1_1"/>
<dbReference type="InterPro" id="IPR029000">
    <property type="entry name" value="Cyclophilin-like_dom_sf"/>
</dbReference>
<keyword evidence="13" id="KW-1185">Reference proteome</keyword>
<evidence type="ECO:0000256" key="5">
    <source>
        <dbReference type="ARBA" id="ARBA00023110"/>
    </source>
</evidence>
<dbReference type="EC" id="5.2.1.8" evidence="4"/>
<dbReference type="GO" id="GO:0001042">
    <property type="term" value="F:RNA polymerase I core binding"/>
    <property type="evidence" value="ECO:0007669"/>
    <property type="project" value="TreeGrafter"/>
</dbReference>
<dbReference type="GeneID" id="25848212"/>
<protein>
    <recommendedName>
        <fullName evidence="8">Peptidyl-prolyl cis-trans isomerase H</fullName>
        <ecNumber evidence="4">5.2.1.8</ecNumber>
    </recommendedName>
    <alternativeName>
        <fullName evidence="9">Rotamase H</fullName>
    </alternativeName>
</protein>
<keyword evidence="5" id="KW-0697">Rotamase</keyword>
<dbReference type="RefSeq" id="XP_014081616.1">
    <property type="nucleotide sequence ID" value="XM_014226141.1"/>
</dbReference>
<dbReference type="PROSITE" id="PS50072">
    <property type="entry name" value="CSA_PPIASE_2"/>
    <property type="match status" value="1"/>
</dbReference>
<evidence type="ECO:0000313" key="13">
    <source>
        <dbReference type="Proteomes" id="UP000012338"/>
    </source>
</evidence>
<feature type="region of interest" description="Disordered" evidence="10">
    <location>
        <begin position="834"/>
        <end position="904"/>
    </location>
</feature>
<dbReference type="SUPFAM" id="SSF50891">
    <property type="entry name" value="Cyclophilin-like"/>
    <property type="match status" value="1"/>
</dbReference>
<comment type="similarity">
    <text evidence="3">Belongs to the RRN3 family.</text>
</comment>